<reference evidence="2" key="1">
    <citation type="submission" date="2021-01" db="EMBL/GenBank/DDBJ databases">
        <title>YIM 132084 draft genome.</title>
        <authorList>
            <person name="An D."/>
        </authorList>
    </citation>
    <scope>NUCLEOTIDE SEQUENCE</scope>
    <source>
        <strain evidence="2">YIM 132084</strain>
    </source>
</reference>
<dbReference type="AlphaFoldDB" id="A0A939BZB9"/>
<proteinExistence type="predicted"/>
<comment type="caution">
    <text evidence="2">The sequence shown here is derived from an EMBL/GenBank/DDBJ whole genome shotgun (WGS) entry which is preliminary data.</text>
</comment>
<keyword evidence="3" id="KW-1185">Reference proteome</keyword>
<name>A0A939BZB9_9ACTN</name>
<protein>
    <submittedName>
        <fullName evidence="2">HEAT repeat domain-containing protein</fullName>
    </submittedName>
</protein>
<gene>
    <name evidence="2" type="ORF">JL106_11880</name>
</gene>
<evidence type="ECO:0000313" key="2">
    <source>
        <dbReference type="EMBL" id="MBM9467980.1"/>
    </source>
</evidence>
<dbReference type="Gene3D" id="1.25.10.10">
    <property type="entry name" value="Leucine-rich Repeat Variant"/>
    <property type="match status" value="1"/>
</dbReference>
<feature type="region of interest" description="Disordered" evidence="1">
    <location>
        <begin position="212"/>
        <end position="233"/>
    </location>
</feature>
<dbReference type="EMBL" id="JAERWK010000015">
    <property type="protein sequence ID" value="MBM9467980.1"/>
    <property type="molecule type" value="Genomic_DNA"/>
</dbReference>
<evidence type="ECO:0000313" key="3">
    <source>
        <dbReference type="Proteomes" id="UP000663792"/>
    </source>
</evidence>
<dbReference type="Proteomes" id="UP000663792">
    <property type="component" value="Unassembled WGS sequence"/>
</dbReference>
<evidence type="ECO:0000256" key="1">
    <source>
        <dbReference type="SAM" id="MobiDB-lite"/>
    </source>
</evidence>
<organism evidence="2 3">
    <name type="scientific">Nakamurella leprariae</name>
    <dbReference type="NCBI Taxonomy" id="2803911"/>
    <lineage>
        <taxon>Bacteria</taxon>
        <taxon>Bacillati</taxon>
        <taxon>Actinomycetota</taxon>
        <taxon>Actinomycetes</taxon>
        <taxon>Nakamurellales</taxon>
        <taxon>Nakamurellaceae</taxon>
        <taxon>Nakamurella</taxon>
    </lineage>
</organism>
<accession>A0A939BZB9</accession>
<dbReference type="InterPro" id="IPR016024">
    <property type="entry name" value="ARM-type_fold"/>
</dbReference>
<dbReference type="Pfam" id="PF13646">
    <property type="entry name" value="HEAT_2"/>
    <property type="match status" value="1"/>
</dbReference>
<dbReference type="SUPFAM" id="SSF48371">
    <property type="entry name" value="ARM repeat"/>
    <property type="match status" value="1"/>
</dbReference>
<dbReference type="InterPro" id="IPR011989">
    <property type="entry name" value="ARM-like"/>
</dbReference>
<sequence length="233" mass="24651">MIGVDTTSLQQALAAPQASTRLQAALAAGSRPDPAQIDLLVEQCAVEPDFFVRDMLTWALTRQPATLTVPRLVRQLDRDRAQARSQALHTLSKIGDPVAWPAITPALLQDPDDEVARAAWRTAVVLAPEQARTELAERLVGQLGRGSRDVRRSLSRALAALGDVARAPVATAAQSPVDAVRTHAAATRRLLDDPEADFADGRQDARRIIALDGAPADGPDDASGADGDPSAPS</sequence>